<proteinExistence type="inferred from homology"/>
<gene>
    <name evidence="8" type="ORF">DVK85_07555</name>
</gene>
<sequence>MQSKHLKWYLLIILSITWGSSFILIKRGLVGLTPFQLGSLRIIFCALFLLIVGFKSLRNIPRGKWKYLAITALFGTFLPVYLFSIAQTEIHSSITAILNSLTPLGTLIIGAAVFGLSFQKRQLFGVLIGLVGCALLVFKGAIDNPNQNYYYTLYVVVAALCYSVNINLVKKYLSDVSPLSISTGNFAVIILPALAILFSSGFADVVTQPETQNAMLYVAVLGIVGTGIANIIFFKLIHISSPIFTSSVTYMIPVVAFGWGLFDGESLSPLQVLGAAIILLGVYFSSKKVKE</sequence>
<feature type="transmembrane region" description="Helical" evidence="6">
    <location>
        <begin position="7"/>
        <end position="25"/>
    </location>
</feature>
<feature type="domain" description="EamA" evidence="7">
    <location>
        <begin position="8"/>
        <end position="137"/>
    </location>
</feature>
<comment type="subcellular location">
    <subcellularLocation>
        <location evidence="1">Membrane</location>
        <topology evidence="1">Multi-pass membrane protein</topology>
    </subcellularLocation>
</comment>
<dbReference type="Proteomes" id="UP000253951">
    <property type="component" value="Chromosome"/>
</dbReference>
<evidence type="ECO:0000313" key="8">
    <source>
        <dbReference type="EMBL" id="AXG74104.1"/>
    </source>
</evidence>
<feature type="transmembrane region" description="Helical" evidence="6">
    <location>
        <begin position="67"/>
        <end position="86"/>
    </location>
</feature>
<feature type="domain" description="EamA" evidence="7">
    <location>
        <begin position="153"/>
        <end position="286"/>
    </location>
</feature>
<accession>A0A345HBZ4</accession>
<feature type="transmembrane region" description="Helical" evidence="6">
    <location>
        <begin position="214"/>
        <end position="236"/>
    </location>
</feature>
<dbReference type="GO" id="GO:0016020">
    <property type="term" value="C:membrane"/>
    <property type="evidence" value="ECO:0007669"/>
    <property type="project" value="UniProtKB-SubCell"/>
</dbReference>
<keyword evidence="4 6" id="KW-1133">Transmembrane helix</keyword>
<dbReference type="AlphaFoldDB" id="A0A345HBZ4"/>
<keyword evidence="5 6" id="KW-0472">Membrane</keyword>
<dbReference type="Pfam" id="PF00892">
    <property type="entry name" value="EamA"/>
    <property type="match status" value="2"/>
</dbReference>
<organism evidence="8 9">
    <name type="scientific">Flavobacterium arcticum</name>
    <dbReference type="NCBI Taxonomy" id="1784713"/>
    <lineage>
        <taxon>Bacteria</taxon>
        <taxon>Pseudomonadati</taxon>
        <taxon>Bacteroidota</taxon>
        <taxon>Flavobacteriia</taxon>
        <taxon>Flavobacteriales</taxon>
        <taxon>Flavobacteriaceae</taxon>
        <taxon>Flavobacterium</taxon>
    </lineage>
</organism>
<keyword evidence="3 6" id="KW-0812">Transmembrane</keyword>
<evidence type="ECO:0000256" key="6">
    <source>
        <dbReference type="SAM" id="Phobius"/>
    </source>
</evidence>
<evidence type="ECO:0000256" key="4">
    <source>
        <dbReference type="ARBA" id="ARBA00022989"/>
    </source>
</evidence>
<evidence type="ECO:0000259" key="7">
    <source>
        <dbReference type="Pfam" id="PF00892"/>
    </source>
</evidence>
<dbReference type="InterPro" id="IPR050638">
    <property type="entry name" value="AA-Vitamin_Transporters"/>
</dbReference>
<dbReference type="KEGG" id="fat:DVK85_07555"/>
<dbReference type="InterPro" id="IPR037185">
    <property type="entry name" value="EmrE-like"/>
</dbReference>
<feature type="transmembrane region" description="Helical" evidence="6">
    <location>
        <begin position="37"/>
        <end position="55"/>
    </location>
</feature>
<reference evidence="8 9" key="1">
    <citation type="submission" date="2018-07" db="EMBL/GenBank/DDBJ databases">
        <title>Complete genome sequence of Flavobacterium arcticum type strain SM1502T.</title>
        <authorList>
            <person name="Li Y."/>
            <person name="Li D.-D."/>
        </authorList>
    </citation>
    <scope>NUCLEOTIDE SEQUENCE [LARGE SCALE GENOMIC DNA]</scope>
    <source>
        <strain evidence="8 9">SM1502</strain>
    </source>
</reference>
<dbReference type="PANTHER" id="PTHR32322:SF2">
    <property type="entry name" value="EAMA DOMAIN-CONTAINING PROTEIN"/>
    <property type="match status" value="1"/>
</dbReference>
<comment type="similarity">
    <text evidence="2">Belongs to the EamA transporter family.</text>
</comment>
<evidence type="ECO:0000313" key="9">
    <source>
        <dbReference type="Proteomes" id="UP000253951"/>
    </source>
</evidence>
<dbReference type="OrthoDB" id="1117213at2"/>
<dbReference type="RefSeq" id="WP_114677862.1">
    <property type="nucleotide sequence ID" value="NZ_CP031188.1"/>
</dbReference>
<protein>
    <submittedName>
        <fullName evidence="8">DMT family transporter</fullName>
    </submittedName>
</protein>
<feature type="transmembrane region" description="Helical" evidence="6">
    <location>
        <begin position="148"/>
        <end position="169"/>
    </location>
</feature>
<evidence type="ECO:0000256" key="3">
    <source>
        <dbReference type="ARBA" id="ARBA00022692"/>
    </source>
</evidence>
<evidence type="ECO:0000256" key="5">
    <source>
        <dbReference type="ARBA" id="ARBA00023136"/>
    </source>
</evidence>
<dbReference type="SUPFAM" id="SSF103481">
    <property type="entry name" value="Multidrug resistance efflux transporter EmrE"/>
    <property type="match status" value="2"/>
</dbReference>
<keyword evidence="9" id="KW-1185">Reference proteome</keyword>
<feature type="transmembrane region" description="Helical" evidence="6">
    <location>
        <begin position="243"/>
        <end position="262"/>
    </location>
</feature>
<feature type="transmembrane region" description="Helical" evidence="6">
    <location>
        <begin position="123"/>
        <end position="142"/>
    </location>
</feature>
<feature type="transmembrane region" description="Helical" evidence="6">
    <location>
        <begin position="181"/>
        <end position="202"/>
    </location>
</feature>
<feature type="transmembrane region" description="Helical" evidence="6">
    <location>
        <begin position="268"/>
        <end position="286"/>
    </location>
</feature>
<name>A0A345HBZ4_9FLAO</name>
<dbReference type="PANTHER" id="PTHR32322">
    <property type="entry name" value="INNER MEMBRANE TRANSPORTER"/>
    <property type="match status" value="1"/>
</dbReference>
<feature type="transmembrane region" description="Helical" evidence="6">
    <location>
        <begin position="92"/>
        <end position="116"/>
    </location>
</feature>
<dbReference type="EMBL" id="CP031188">
    <property type="protein sequence ID" value="AXG74104.1"/>
    <property type="molecule type" value="Genomic_DNA"/>
</dbReference>
<evidence type="ECO:0000256" key="1">
    <source>
        <dbReference type="ARBA" id="ARBA00004141"/>
    </source>
</evidence>
<dbReference type="InterPro" id="IPR000620">
    <property type="entry name" value="EamA_dom"/>
</dbReference>
<evidence type="ECO:0000256" key="2">
    <source>
        <dbReference type="ARBA" id="ARBA00007362"/>
    </source>
</evidence>